<evidence type="ECO:0000313" key="3">
    <source>
        <dbReference type="Proteomes" id="UP001596523"/>
    </source>
</evidence>
<feature type="signal peptide" evidence="1">
    <location>
        <begin position="1"/>
        <end position="29"/>
    </location>
</feature>
<organism evidence="2 3">
    <name type="scientific">Streptomyces monticola</name>
    <dbReference type="NCBI Taxonomy" id="2666263"/>
    <lineage>
        <taxon>Bacteria</taxon>
        <taxon>Bacillati</taxon>
        <taxon>Actinomycetota</taxon>
        <taxon>Actinomycetes</taxon>
        <taxon>Kitasatosporales</taxon>
        <taxon>Streptomycetaceae</taxon>
        <taxon>Streptomyces</taxon>
    </lineage>
</organism>
<sequence length="154" mass="16979">MKTTKSAVRAGIVMAAAGLVISLPTSAHAVDHWDPGLIVMDYWRDFAFPGGGDHRASSMHGKIFWDEYGNASVTGRVHDQEADGLGPTIYVEYQYNTDGVWQWVERPRKLVANPDGVGTSRSNSANNGPFKIRWVKAQLCDENSGGRVWCSPWV</sequence>
<feature type="chain" id="PRO_5045614729" description="Secreted protein" evidence="1">
    <location>
        <begin position="30"/>
        <end position="154"/>
    </location>
</feature>
<keyword evidence="1" id="KW-0732">Signal</keyword>
<gene>
    <name evidence="2" type="ORF">ACFQVC_42180</name>
</gene>
<dbReference type="Proteomes" id="UP001596523">
    <property type="component" value="Unassembled WGS sequence"/>
</dbReference>
<dbReference type="EMBL" id="JBHTCF010000048">
    <property type="protein sequence ID" value="MFC7310810.1"/>
    <property type="molecule type" value="Genomic_DNA"/>
</dbReference>
<accession>A0ABW2JZ62</accession>
<protein>
    <recommendedName>
        <fullName evidence="4">Secreted protein</fullName>
    </recommendedName>
</protein>
<evidence type="ECO:0008006" key="4">
    <source>
        <dbReference type="Google" id="ProtNLM"/>
    </source>
</evidence>
<evidence type="ECO:0000313" key="2">
    <source>
        <dbReference type="EMBL" id="MFC7310810.1"/>
    </source>
</evidence>
<name>A0ABW2JZ62_9ACTN</name>
<comment type="caution">
    <text evidence="2">The sequence shown here is derived from an EMBL/GenBank/DDBJ whole genome shotgun (WGS) entry which is preliminary data.</text>
</comment>
<evidence type="ECO:0000256" key="1">
    <source>
        <dbReference type="SAM" id="SignalP"/>
    </source>
</evidence>
<reference evidence="3" key="1">
    <citation type="journal article" date="2019" name="Int. J. Syst. Evol. Microbiol.">
        <title>The Global Catalogue of Microorganisms (GCM) 10K type strain sequencing project: providing services to taxonomists for standard genome sequencing and annotation.</title>
        <authorList>
            <consortium name="The Broad Institute Genomics Platform"/>
            <consortium name="The Broad Institute Genome Sequencing Center for Infectious Disease"/>
            <person name="Wu L."/>
            <person name="Ma J."/>
        </authorList>
    </citation>
    <scope>NUCLEOTIDE SEQUENCE [LARGE SCALE GENOMIC DNA]</scope>
    <source>
        <strain evidence="3">SYNS20</strain>
    </source>
</reference>
<proteinExistence type="predicted"/>
<keyword evidence="3" id="KW-1185">Reference proteome</keyword>
<dbReference type="RefSeq" id="WP_381842019.1">
    <property type="nucleotide sequence ID" value="NZ_JBHTCF010000048.1"/>
</dbReference>